<sequence length="108" mass="11666">MCGGKPAHRIAGGNRRAATRLRSETSCRDAGSDHAIESAGLKHRSQAPNQNAEPKHRTQAPNPNAEPQDHSQTERTESPPRQAVSRGTNPATIRPASRSIRPHAPRAK</sequence>
<accession>A0AAW9CZK9</accession>
<comment type="caution">
    <text evidence="2">The sequence shown here is derived from an EMBL/GenBank/DDBJ whole genome shotgun (WGS) entry which is preliminary data.</text>
</comment>
<reference evidence="2" key="1">
    <citation type="submission" date="2018-08" db="EMBL/GenBank/DDBJ databases">
        <title>Identification of Burkholderia cepacia strains that express a Burkholderia pseudomallei-like capsular polysaccharide.</title>
        <authorList>
            <person name="Burtnick M.N."/>
            <person name="Vongsouvath M."/>
            <person name="Newton P."/>
            <person name="Wuthiekanun V."/>
            <person name="Limmathurotsakul D."/>
            <person name="Brett P.J."/>
            <person name="Chantratita N."/>
            <person name="Dance D.A."/>
        </authorList>
    </citation>
    <scope>NUCLEOTIDE SEQUENCE</scope>
    <source>
        <strain evidence="2">SBXCC001</strain>
    </source>
</reference>
<gene>
    <name evidence="2" type="ORF">C7S16_6459</name>
</gene>
<organism evidence="2 3">
    <name type="scientific">Burkholderia thailandensis</name>
    <dbReference type="NCBI Taxonomy" id="57975"/>
    <lineage>
        <taxon>Bacteria</taxon>
        <taxon>Pseudomonadati</taxon>
        <taxon>Pseudomonadota</taxon>
        <taxon>Betaproteobacteria</taxon>
        <taxon>Burkholderiales</taxon>
        <taxon>Burkholderiaceae</taxon>
        <taxon>Burkholderia</taxon>
        <taxon>pseudomallei group</taxon>
    </lineage>
</organism>
<evidence type="ECO:0000313" key="3">
    <source>
        <dbReference type="Proteomes" id="UP001272137"/>
    </source>
</evidence>
<protein>
    <submittedName>
        <fullName evidence="2">Uncharacterized protein</fullName>
    </submittedName>
</protein>
<proteinExistence type="predicted"/>
<dbReference type="AlphaFoldDB" id="A0AAW9CZK9"/>
<dbReference type="EMBL" id="QXCT01000001">
    <property type="protein sequence ID" value="MDW9253136.1"/>
    <property type="molecule type" value="Genomic_DNA"/>
</dbReference>
<dbReference type="Proteomes" id="UP001272137">
    <property type="component" value="Unassembled WGS sequence"/>
</dbReference>
<evidence type="ECO:0000313" key="2">
    <source>
        <dbReference type="EMBL" id="MDW9253136.1"/>
    </source>
</evidence>
<feature type="region of interest" description="Disordered" evidence="1">
    <location>
        <begin position="1"/>
        <end position="108"/>
    </location>
</feature>
<name>A0AAW9CZK9_BURTH</name>
<evidence type="ECO:0000256" key="1">
    <source>
        <dbReference type="SAM" id="MobiDB-lite"/>
    </source>
</evidence>
<feature type="compositionally biased region" description="Basic and acidic residues" evidence="1">
    <location>
        <begin position="67"/>
        <end position="78"/>
    </location>
</feature>
<feature type="compositionally biased region" description="Basic and acidic residues" evidence="1">
    <location>
        <begin position="21"/>
        <end position="36"/>
    </location>
</feature>